<evidence type="ECO:0000313" key="9">
    <source>
        <dbReference type="EMBL" id="EAR62257.1"/>
    </source>
</evidence>
<sequence length="241" mass="27153">MNPVSLALLAGIGFLIFFWLKSLTPRKRVKAVILITLVLFALFALLMAITGRLHWIAAVVAGLLPFAQKFLPILIKALPFLGRWYLRRQQQKNANPQHSEMNTAIFDMHIDQSSGVIYGTVKRGPFKGRSLNELSEKEFIELLTFCRQMEKDSAKLLENYLDRRFGDAWRKDDPGNGSTVTPTGSMSKKEAYEILGLTPGCSKQEIIDAHRKLIQKIHPDRGGNDYLAAKINQAKDILLSD</sequence>
<proteinExistence type="inferred from homology"/>
<keyword evidence="2 7" id="KW-0812">Transmembrane</keyword>
<feature type="transmembrane region" description="Helical" evidence="7">
    <location>
        <begin position="6"/>
        <end position="24"/>
    </location>
</feature>
<evidence type="ECO:0000259" key="8">
    <source>
        <dbReference type="PROSITE" id="PS50076"/>
    </source>
</evidence>
<dbReference type="GO" id="GO:0016020">
    <property type="term" value="C:membrane"/>
    <property type="evidence" value="ECO:0007669"/>
    <property type="project" value="UniProtKB-SubCell"/>
</dbReference>
<dbReference type="OrthoDB" id="9811070at2"/>
<comment type="subcellular location">
    <subcellularLocation>
        <location evidence="1">Membrane</location>
        <topology evidence="1">Single-pass membrane protein</topology>
    </subcellularLocation>
</comment>
<evidence type="ECO:0000256" key="5">
    <source>
        <dbReference type="ARBA" id="ARBA00023186"/>
    </source>
</evidence>
<evidence type="ECO:0000256" key="7">
    <source>
        <dbReference type="SAM" id="Phobius"/>
    </source>
</evidence>
<protein>
    <submittedName>
        <fullName evidence="9">DnaJ domain protein</fullName>
    </submittedName>
</protein>
<dbReference type="InterPro" id="IPR001623">
    <property type="entry name" value="DnaJ_domain"/>
</dbReference>
<evidence type="ECO:0000256" key="6">
    <source>
        <dbReference type="ARBA" id="ARBA00038105"/>
    </source>
</evidence>
<dbReference type="InterPro" id="IPR036869">
    <property type="entry name" value="J_dom_sf"/>
</dbReference>
<comment type="similarity">
    <text evidence="6">Belongs to the TIM14 family.</text>
</comment>
<feature type="domain" description="J" evidence="8">
    <location>
        <begin position="190"/>
        <end position="241"/>
    </location>
</feature>
<dbReference type="PANTHER" id="PTHR12763:SF28">
    <property type="entry name" value="GEO10507P1-RELATED"/>
    <property type="match status" value="1"/>
</dbReference>
<evidence type="ECO:0000313" key="10">
    <source>
        <dbReference type="Proteomes" id="UP000002171"/>
    </source>
</evidence>
<keyword evidence="5" id="KW-0143">Chaperone</keyword>
<dbReference type="EMBL" id="AAOW01000003">
    <property type="protein sequence ID" value="EAR62257.1"/>
    <property type="molecule type" value="Genomic_DNA"/>
</dbReference>
<dbReference type="PROSITE" id="PS50076">
    <property type="entry name" value="DNAJ_2"/>
    <property type="match status" value="1"/>
</dbReference>
<accession>A0A7U8GTG3</accession>
<name>A0A7U8GTG3_NEPCE</name>
<keyword evidence="10" id="KW-1185">Reference proteome</keyword>
<evidence type="ECO:0000256" key="3">
    <source>
        <dbReference type="ARBA" id="ARBA00022989"/>
    </source>
</evidence>
<dbReference type="Proteomes" id="UP000002171">
    <property type="component" value="Unassembled WGS sequence"/>
</dbReference>
<dbReference type="CDD" id="cd06257">
    <property type="entry name" value="DnaJ"/>
    <property type="match status" value="1"/>
</dbReference>
<evidence type="ECO:0000256" key="4">
    <source>
        <dbReference type="ARBA" id="ARBA00023136"/>
    </source>
</evidence>
<keyword evidence="3 7" id="KW-1133">Transmembrane helix</keyword>
<keyword evidence="4 7" id="KW-0472">Membrane</keyword>
<dbReference type="AlphaFoldDB" id="A0A7U8GTG3"/>
<dbReference type="SUPFAM" id="SSF46565">
    <property type="entry name" value="Chaperone J-domain"/>
    <property type="match status" value="1"/>
</dbReference>
<dbReference type="Gene3D" id="1.10.287.110">
    <property type="entry name" value="DnaJ domain"/>
    <property type="match status" value="1"/>
</dbReference>
<feature type="transmembrane region" description="Helical" evidence="7">
    <location>
        <begin position="31"/>
        <end position="49"/>
    </location>
</feature>
<reference evidence="9 10" key="1">
    <citation type="submission" date="2006-02" db="EMBL/GenBank/DDBJ databases">
        <authorList>
            <person name="Pinhassi J."/>
            <person name="Pedros-Alio C."/>
            <person name="Ferriera S."/>
            <person name="Johnson J."/>
            <person name="Kravitz S."/>
            <person name="Halpern A."/>
            <person name="Remington K."/>
            <person name="Beeson K."/>
            <person name="Tran B."/>
            <person name="Rogers Y.-H."/>
            <person name="Friedman R."/>
            <person name="Venter J.C."/>
        </authorList>
    </citation>
    <scope>NUCLEOTIDE SEQUENCE [LARGE SCALE GENOMIC DNA]</scope>
    <source>
        <strain evidence="9 10">MED92</strain>
    </source>
</reference>
<dbReference type="Pfam" id="PF00226">
    <property type="entry name" value="DnaJ"/>
    <property type="match status" value="1"/>
</dbReference>
<dbReference type="PANTHER" id="PTHR12763">
    <property type="match status" value="1"/>
</dbReference>
<organism evidence="9 10">
    <name type="scientific">Neptuniibacter caesariensis</name>
    <dbReference type="NCBI Taxonomy" id="207954"/>
    <lineage>
        <taxon>Bacteria</taxon>
        <taxon>Pseudomonadati</taxon>
        <taxon>Pseudomonadota</taxon>
        <taxon>Gammaproteobacteria</taxon>
        <taxon>Oceanospirillales</taxon>
        <taxon>Oceanospirillaceae</taxon>
        <taxon>Neptuniibacter</taxon>
    </lineage>
</organism>
<evidence type="ECO:0000256" key="1">
    <source>
        <dbReference type="ARBA" id="ARBA00004167"/>
    </source>
</evidence>
<feature type="transmembrane region" description="Helical" evidence="7">
    <location>
        <begin position="55"/>
        <end position="78"/>
    </location>
</feature>
<gene>
    <name evidence="9" type="ORF">MED92_14508</name>
</gene>
<evidence type="ECO:0000256" key="2">
    <source>
        <dbReference type="ARBA" id="ARBA00022692"/>
    </source>
</evidence>
<dbReference type="SMART" id="SM00271">
    <property type="entry name" value="DnaJ"/>
    <property type="match status" value="1"/>
</dbReference>
<comment type="caution">
    <text evidence="9">The sequence shown here is derived from an EMBL/GenBank/DDBJ whole genome shotgun (WGS) entry which is preliminary data.</text>
</comment>